<name>A0A1L0D4K5_9ASCO</name>
<keyword evidence="7 13" id="KW-0732">Signal</keyword>
<dbReference type="InterPro" id="IPR033876">
    <property type="entry name" value="SAP-like"/>
</dbReference>
<dbReference type="GO" id="GO:0006508">
    <property type="term" value="P:proteolysis"/>
    <property type="evidence" value="ECO:0007669"/>
    <property type="project" value="UniProtKB-KW"/>
</dbReference>
<evidence type="ECO:0000256" key="4">
    <source>
        <dbReference type="ARBA" id="ARBA00013207"/>
    </source>
</evidence>
<keyword evidence="6" id="KW-0645">Protease</keyword>
<evidence type="ECO:0000256" key="12">
    <source>
        <dbReference type="PIRSR" id="PIRSR601461-2"/>
    </source>
</evidence>
<dbReference type="PROSITE" id="PS51767">
    <property type="entry name" value="PEPTIDASE_A1"/>
    <property type="match status" value="1"/>
</dbReference>
<reference evidence="15 16" key="1">
    <citation type="submission" date="2016-10" db="EMBL/GenBank/DDBJ databases">
        <authorList>
            <person name="de Groot N.N."/>
        </authorList>
    </citation>
    <scope>NUCLEOTIDE SEQUENCE [LARGE SCALE GENOMIC DNA]</scope>
    <source>
        <strain evidence="15 16">PYCC 4715</strain>
    </source>
</reference>
<keyword evidence="8" id="KW-0064">Aspartyl protease</keyword>
<comment type="catalytic activity">
    <reaction evidence="1">
        <text>Preferential cleavage at the carboxyl of hydrophobic amino acids, but fails to cleave 15-Leu-|-Tyr-16, 16-Tyr-|-Leu-17 and 24-Phe-|-Phe-25 of insulin B chain. Activates trypsinogen, and degrades keratin.</text>
        <dbReference type="EC" id="3.4.23.24"/>
    </reaction>
</comment>
<dbReference type="InterPro" id="IPR033121">
    <property type="entry name" value="PEPTIDASE_A1"/>
</dbReference>
<evidence type="ECO:0000256" key="10">
    <source>
        <dbReference type="ARBA" id="ARBA00023145"/>
    </source>
</evidence>
<feature type="signal peptide" evidence="13">
    <location>
        <begin position="1"/>
        <end position="20"/>
    </location>
</feature>
<dbReference type="AlphaFoldDB" id="A0A1L0D4K5"/>
<evidence type="ECO:0000256" key="1">
    <source>
        <dbReference type="ARBA" id="ARBA00001675"/>
    </source>
</evidence>
<gene>
    <name evidence="15" type="ORF">SAMEA4029009_CIC11G00000001196</name>
</gene>
<keyword evidence="9" id="KW-0378">Hydrolase</keyword>
<evidence type="ECO:0000256" key="9">
    <source>
        <dbReference type="ARBA" id="ARBA00022801"/>
    </source>
</evidence>
<comment type="similarity">
    <text evidence="3">Belongs to the peptidase A1 family.</text>
</comment>
<evidence type="ECO:0000256" key="2">
    <source>
        <dbReference type="ARBA" id="ARBA00004613"/>
    </source>
</evidence>
<evidence type="ECO:0000256" key="13">
    <source>
        <dbReference type="SAM" id="SignalP"/>
    </source>
</evidence>
<feature type="disulfide bond" evidence="12">
    <location>
        <begin position="442"/>
        <end position="475"/>
    </location>
</feature>
<dbReference type="InterPro" id="IPR001461">
    <property type="entry name" value="Aspartic_peptidase_A1"/>
</dbReference>
<dbReference type="GO" id="GO:0004190">
    <property type="term" value="F:aspartic-type endopeptidase activity"/>
    <property type="evidence" value="ECO:0007669"/>
    <property type="project" value="UniProtKB-KW"/>
</dbReference>
<protein>
    <recommendedName>
        <fullName evidence="4">candidapepsin</fullName>
        <ecNumber evidence="4">3.4.23.24</ecNumber>
    </recommendedName>
</protein>
<dbReference type="Gene3D" id="2.40.70.10">
    <property type="entry name" value="Acid Proteases"/>
    <property type="match status" value="2"/>
</dbReference>
<organism evidence="15 16">
    <name type="scientific">Sungouiella intermedia</name>
    <dbReference type="NCBI Taxonomy" id="45354"/>
    <lineage>
        <taxon>Eukaryota</taxon>
        <taxon>Fungi</taxon>
        <taxon>Dikarya</taxon>
        <taxon>Ascomycota</taxon>
        <taxon>Saccharomycotina</taxon>
        <taxon>Pichiomycetes</taxon>
        <taxon>Metschnikowiaceae</taxon>
        <taxon>Sungouiella</taxon>
    </lineage>
</organism>
<keyword evidence="10" id="KW-0865">Zymogen</keyword>
<evidence type="ECO:0000256" key="11">
    <source>
        <dbReference type="ARBA" id="ARBA00023157"/>
    </source>
</evidence>
<comment type="subcellular location">
    <subcellularLocation>
        <location evidence="2">Secreted</location>
    </subcellularLocation>
</comment>
<keyword evidence="11 12" id="KW-1015">Disulfide bond</keyword>
<evidence type="ECO:0000256" key="3">
    <source>
        <dbReference type="ARBA" id="ARBA00007447"/>
    </source>
</evidence>
<dbReference type="SUPFAM" id="SSF50630">
    <property type="entry name" value="Acid proteases"/>
    <property type="match status" value="1"/>
</dbReference>
<dbReference type="Pfam" id="PF00026">
    <property type="entry name" value="Asp"/>
    <property type="match status" value="1"/>
</dbReference>
<proteinExistence type="inferred from homology"/>
<feature type="chain" id="PRO_5012069115" description="candidapepsin" evidence="13">
    <location>
        <begin position="21"/>
        <end position="662"/>
    </location>
</feature>
<evidence type="ECO:0000313" key="16">
    <source>
        <dbReference type="Proteomes" id="UP000182259"/>
    </source>
</evidence>
<evidence type="ECO:0000256" key="6">
    <source>
        <dbReference type="ARBA" id="ARBA00022670"/>
    </source>
</evidence>
<dbReference type="EC" id="3.4.23.24" evidence="4"/>
<dbReference type="CDD" id="cd05474">
    <property type="entry name" value="SAP_like"/>
    <property type="match status" value="1"/>
</dbReference>
<dbReference type="InterPro" id="IPR021109">
    <property type="entry name" value="Peptidase_aspartic_dom_sf"/>
</dbReference>
<evidence type="ECO:0000256" key="7">
    <source>
        <dbReference type="ARBA" id="ARBA00022729"/>
    </source>
</evidence>
<evidence type="ECO:0000256" key="8">
    <source>
        <dbReference type="ARBA" id="ARBA00022750"/>
    </source>
</evidence>
<sequence length="662" mass="74248">MLILAITISLILACVLGSEAQTPKGSMKINFTVKKPKNDLANNILLGRDDKYASIDVNEKTYYMCEVHVGSNRQPVTLKLETDTSFFWVMAPDVKCYSYPKRDFSAFKREVSDMTVNRDRSNKLAKRDEIQYTSFQTIPWSVTTLPESWTTYLYGTSWSLSYSYWSYLSYSASWTTRTSWRTSSWRTTYLGASTRYGTQYSTIYSTTRYGTTRYGTQYATDYTTRTKPTATYGPIVSSCTQYGTFATGQSDTWWKNESSYYFLSSPDGDFVYGVEGTDRVEFNGYNLTDVGMGVVNSTNYHQGTLGLGLSEGQHNDQETVLMRLKSQGIINKQIYSLYMNEKGSTGSVLFGAVDHAKYDGSLQTVPLINLEPSYYDKPGQFHVVLSAISQEGANSNQTITDVRYPALLRSGSPRSYFPSTVLYKIATMLGGDYRAPWYEVSCQYSTRDLNLIFDFSGAKIKVPMSEFILEYAGSCFIDALEADYIDYMILGENFLRSAYVVYDLESYEILLAQAAYSDEENIEVVSLSVPLAVKAPSYSELTYDDQGNPTGLVTQVPISGLLVDSSAWTMDIYTSDFWSPDGVLLYLYLYLTFPSYDTTRSITWPTDSTTSTRQIASPVLSTSSASTTEFNNGPPLGDGMKSMNLQNPFVFILGLLGLIFIA</sequence>
<dbReference type="EMBL" id="LT635764">
    <property type="protein sequence ID" value="SGZ50920.1"/>
    <property type="molecule type" value="Genomic_DNA"/>
</dbReference>
<keyword evidence="5" id="KW-0964">Secreted</keyword>
<dbReference type="Proteomes" id="UP000182259">
    <property type="component" value="Chromosome I"/>
</dbReference>
<evidence type="ECO:0000259" key="14">
    <source>
        <dbReference type="PROSITE" id="PS51767"/>
    </source>
</evidence>
<feature type="domain" description="Peptidase A1" evidence="14">
    <location>
        <begin position="63"/>
        <end position="512"/>
    </location>
</feature>
<accession>A0A1L0D4K5</accession>
<dbReference type="PANTHER" id="PTHR47966:SF65">
    <property type="entry name" value="ASPARTIC-TYPE ENDOPEPTIDASE"/>
    <property type="match status" value="1"/>
</dbReference>
<evidence type="ECO:0000313" key="15">
    <source>
        <dbReference type="EMBL" id="SGZ50920.1"/>
    </source>
</evidence>
<dbReference type="GO" id="GO:0005576">
    <property type="term" value="C:extracellular region"/>
    <property type="evidence" value="ECO:0007669"/>
    <property type="project" value="UniProtKB-SubCell"/>
</dbReference>
<evidence type="ECO:0000256" key="5">
    <source>
        <dbReference type="ARBA" id="ARBA00022525"/>
    </source>
</evidence>
<dbReference type="PANTHER" id="PTHR47966">
    <property type="entry name" value="BETA-SITE APP-CLEAVING ENZYME, ISOFORM A-RELATED"/>
    <property type="match status" value="1"/>
</dbReference>